<reference evidence="2" key="1">
    <citation type="submission" date="2007-07" db="EMBL/GenBank/DDBJ databases">
        <title>PCAP assembly of the Caenorhabditis remanei genome.</title>
        <authorList>
            <consortium name="The Caenorhabditis remanei Sequencing Consortium"/>
            <person name="Wilson R.K."/>
        </authorList>
    </citation>
    <scope>NUCLEOTIDE SEQUENCE [LARGE SCALE GENOMIC DNA]</scope>
    <source>
        <strain evidence="2">PB4641</strain>
    </source>
</reference>
<evidence type="ECO:0000313" key="2">
    <source>
        <dbReference type="EMBL" id="EFO82971.1"/>
    </source>
</evidence>
<feature type="compositionally biased region" description="Low complexity" evidence="1">
    <location>
        <begin position="467"/>
        <end position="476"/>
    </location>
</feature>
<feature type="region of interest" description="Disordered" evidence="1">
    <location>
        <begin position="466"/>
        <end position="494"/>
    </location>
</feature>
<keyword evidence="3" id="KW-1185">Reference proteome</keyword>
<dbReference type="STRING" id="31234.E3LET0"/>
<evidence type="ECO:0000256" key="1">
    <source>
        <dbReference type="SAM" id="MobiDB-lite"/>
    </source>
</evidence>
<dbReference type="FunCoup" id="E3LET0">
    <property type="interactions" value="1655"/>
</dbReference>
<dbReference type="OMA" id="TTHAHEF"/>
<dbReference type="EMBL" id="DS268407">
    <property type="protein sequence ID" value="EFO82971.1"/>
    <property type="molecule type" value="Genomic_DNA"/>
</dbReference>
<evidence type="ECO:0000313" key="3">
    <source>
        <dbReference type="Proteomes" id="UP000008281"/>
    </source>
</evidence>
<name>E3LET0_CAERE</name>
<feature type="compositionally biased region" description="Basic residues" evidence="1">
    <location>
        <begin position="477"/>
        <end position="487"/>
    </location>
</feature>
<proteinExistence type="predicted"/>
<dbReference type="eggNOG" id="ENOG502THST">
    <property type="taxonomic scope" value="Eukaryota"/>
</dbReference>
<sequence>MLSERSQNGTQIVPNFSPINLLEETILFAYHNLHRLSKRFSMVAHTAFHSKDPLVLWNYENDMILKDSEVDELMNGDCMQYKNYDDQSGGQYQKHYNGSNLVNTLDAPCQPLPFPPDFSLPPPPLGQPMHPGSFIPTPETCTPPQFVCQEMPPPPSFPPPIMGLPMPSECIQPGQQCPIFTESPPNFMEPPPMVPIAPFPLVAPPPPPPQYQAHCYTNPVFNQNDVPCVPSVGILAPRPGYVAAPYMPPNYSQPSPEVIDPNHPDIVYDMNGFAFRRVVVTTTCLVPVAQCSTSTDSGYSGTSEQCDFGGSVSTDCVVEEYDGEPTMKVCCENGQEYIATCYADSEDPTLVTEQNGPETNIKIDSSSTPSKSTLTAAEIVEQDSSEEQVMQIPKIAMDVSDVVDCPETRVVDEKQWYLQIFEKKHLYFKTFSCSSTETIDNVIDQVASTIEEIAPLAEEIAVDENATKTTSATSSSRVKKLTRKEKRLRQEQKKREMETDDVILERAIKQKRDLLAEAEKAEKTEKEAAEAAALLAKSNKNKKSKINNKVIVEKVSVAPPPPPKVNPQILHAVRMAIDVRSKQVMQAGRPIIHDDPLTTEFFIRIKVFERSVNPDSSDSLSLVKKFIQERIDAFKQMPPPQSMSRITIYEQLFVHLPPNLIIELLFLNYLLAEKNELFRKFEEAFINLF</sequence>
<protein>
    <submittedName>
        <fullName evidence="2">Uncharacterized protein</fullName>
    </submittedName>
</protein>
<organism evidence="3">
    <name type="scientific">Caenorhabditis remanei</name>
    <name type="common">Caenorhabditis vulgaris</name>
    <dbReference type="NCBI Taxonomy" id="31234"/>
    <lineage>
        <taxon>Eukaryota</taxon>
        <taxon>Metazoa</taxon>
        <taxon>Ecdysozoa</taxon>
        <taxon>Nematoda</taxon>
        <taxon>Chromadorea</taxon>
        <taxon>Rhabditida</taxon>
        <taxon>Rhabditina</taxon>
        <taxon>Rhabditomorpha</taxon>
        <taxon>Rhabditoidea</taxon>
        <taxon>Rhabditidae</taxon>
        <taxon>Peloderinae</taxon>
        <taxon>Caenorhabditis</taxon>
    </lineage>
</organism>
<accession>E3LET0</accession>
<dbReference type="Proteomes" id="UP000008281">
    <property type="component" value="Unassembled WGS sequence"/>
</dbReference>
<dbReference type="HOGENOM" id="CLU_407821_0_0_1"/>
<dbReference type="AlphaFoldDB" id="E3LET0"/>
<dbReference type="OrthoDB" id="5838592at2759"/>
<gene>
    <name evidence="2" type="ORF">CRE_00372</name>
</gene>